<dbReference type="AlphaFoldDB" id="A0A1H6FV08"/>
<dbReference type="InterPro" id="IPR036259">
    <property type="entry name" value="MFS_trans_sf"/>
</dbReference>
<feature type="transmembrane region" description="Helical" evidence="7">
    <location>
        <begin position="255"/>
        <end position="276"/>
    </location>
</feature>
<dbReference type="OrthoDB" id="9775268at2"/>
<dbReference type="InterPro" id="IPR010290">
    <property type="entry name" value="TM_effector"/>
</dbReference>
<evidence type="ECO:0000259" key="8">
    <source>
        <dbReference type="PROSITE" id="PS50850"/>
    </source>
</evidence>
<keyword evidence="5 7" id="KW-1133">Transmembrane helix</keyword>
<feature type="transmembrane region" description="Helical" evidence="7">
    <location>
        <begin position="288"/>
        <end position="309"/>
    </location>
</feature>
<evidence type="ECO:0000256" key="4">
    <source>
        <dbReference type="ARBA" id="ARBA00022692"/>
    </source>
</evidence>
<dbReference type="Pfam" id="PF05977">
    <property type="entry name" value="MFS_3"/>
    <property type="match status" value="1"/>
</dbReference>
<dbReference type="Gene3D" id="1.20.1250.20">
    <property type="entry name" value="MFS general substrate transporter like domains"/>
    <property type="match status" value="1"/>
</dbReference>
<dbReference type="PANTHER" id="PTHR23513:SF11">
    <property type="entry name" value="STAPHYLOFERRIN A TRANSPORTER"/>
    <property type="match status" value="1"/>
</dbReference>
<reference evidence="10" key="1">
    <citation type="submission" date="2016-10" db="EMBL/GenBank/DDBJ databases">
        <authorList>
            <person name="Varghese N."/>
            <person name="Submissions S."/>
        </authorList>
    </citation>
    <scope>NUCLEOTIDE SEQUENCE [LARGE SCALE GENOMIC DNA]</scope>
    <source>
        <strain evidence="10">ATCC 35263</strain>
    </source>
</reference>
<feature type="transmembrane region" description="Helical" evidence="7">
    <location>
        <begin position="225"/>
        <end position="243"/>
    </location>
</feature>
<dbReference type="GO" id="GO:0022857">
    <property type="term" value="F:transmembrane transporter activity"/>
    <property type="evidence" value="ECO:0007669"/>
    <property type="project" value="InterPro"/>
</dbReference>
<evidence type="ECO:0000313" key="10">
    <source>
        <dbReference type="Proteomes" id="UP000222056"/>
    </source>
</evidence>
<evidence type="ECO:0000256" key="1">
    <source>
        <dbReference type="ARBA" id="ARBA00004651"/>
    </source>
</evidence>
<feature type="transmembrane region" description="Helical" evidence="7">
    <location>
        <begin position="20"/>
        <end position="42"/>
    </location>
</feature>
<keyword evidence="3" id="KW-1003">Cell membrane</keyword>
<evidence type="ECO:0000256" key="5">
    <source>
        <dbReference type="ARBA" id="ARBA00022989"/>
    </source>
</evidence>
<evidence type="ECO:0000313" key="9">
    <source>
        <dbReference type="EMBL" id="SEH14262.1"/>
    </source>
</evidence>
<dbReference type="InterPro" id="IPR020846">
    <property type="entry name" value="MFS_dom"/>
</dbReference>
<keyword evidence="2" id="KW-0813">Transport</keyword>
<dbReference type="PANTHER" id="PTHR23513">
    <property type="entry name" value="INTEGRAL MEMBRANE EFFLUX PROTEIN-RELATED"/>
    <property type="match status" value="1"/>
</dbReference>
<evidence type="ECO:0000256" key="6">
    <source>
        <dbReference type="ARBA" id="ARBA00023136"/>
    </source>
</evidence>
<dbReference type="CDD" id="cd06173">
    <property type="entry name" value="MFS_MefA_like"/>
    <property type="match status" value="1"/>
</dbReference>
<organism evidence="9 10">
    <name type="scientific">Thermoleophilum album</name>
    <dbReference type="NCBI Taxonomy" id="29539"/>
    <lineage>
        <taxon>Bacteria</taxon>
        <taxon>Bacillati</taxon>
        <taxon>Actinomycetota</taxon>
        <taxon>Thermoleophilia</taxon>
        <taxon>Thermoleophilales</taxon>
        <taxon>Thermoleophilaceae</taxon>
        <taxon>Thermoleophilum</taxon>
    </lineage>
</organism>
<protein>
    <submittedName>
        <fullName evidence="9">Predicted arabinose efflux permease, MFS family</fullName>
    </submittedName>
</protein>
<feature type="transmembrane region" description="Helical" evidence="7">
    <location>
        <begin position="315"/>
        <end position="334"/>
    </location>
</feature>
<feature type="transmembrane region" description="Helical" evidence="7">
    <location>
        <begin position="346"/>
        <end position="368"/>
    </location>
</feature>
<keyword evidence="10" id="KW-1185">Reference proteome</keyword>
<dbReference type="RefSeq" id="WP_093117928.1">
    <property type="nucleotide sequence ID" value="NZ_FNWJ01000002.1"/>
</dbReference>
<gene>
    <name evidence="9" type="ORF">SAMN02745716_1578</name>
</gene>
<dbReference type="EMBL" id="FNWJ01000002">
    <property type="protein sequence ID" value="SEH14262.1"/>
    <property type="molecule type" value="Genomic_DNA"/>
</dbReference>
<evidence type="ECO:0000256" key="7">
    <source>
        <dbReference type="SAM" id="Phobius"/>
    </source>
</evidence>
<evidence type="ECO:0000256" key="3">
    <source>
        <dbReference type="ARBA" id="ARBA00022475"/>
    </source>
</evidence>
<name>A0A1H6FV08_THEAL</name>
<dbReference type="SUPFAM" id="SSF103473">
    <property type="entry name" value="MFS general substrate transporter"/>
    <property type="match status" value="1"/>
</dbReference>
<comment type="subcellular location">
    <subcellularLocation>
        <location evidence="1">Cell membrane</location>
        <topology evidence="1">Multi-pass membrane protein</topology>
    </subcellularLocation>
</comment>
<evidence type="ECO:0000256" key="2">
    <source>
        <dbReference type="ARBA" id="ARBA00022448"/>
    </source>
</evidence>
<dbReference type="GO" id="GO:0005886">
    <property type="term" value="C:plasma membrane"/>
    <property type="evidence" value="ECO:0007669"/>
    <property type="project" value="UniProtKB-SubCell"/>
</dbReference>
<feature type="transmembrane region" description="Helical" evidence="7">
    <location>
        <begin position="105"/>
        <end position="123"/>
    </location>
</feature>
<feature type="transmembrane region" description="Helical" evidence="7">
    <location>
        <begin position="48"/>
        <end position="69"/>
    </location>
</feature>
<accession>A0A1H6FV08</accession>
<dbReference type="STRING" id="29539.SAMN02745716_1578"/>
<dbReference type="Proteomes" id="UP000222056">
    <property type="component" value="Unassembled WGS sequence"/>
</dbReference>
<sequence>MRALASGWAPLRYPTWRRLWAGQLTSHVGTWMQLVGAQWLMLELGGSALLVALVQTAVSLPVVVLALPAGVLGDLVDRRRVLIASQAVAFAAALALAISTFAGSITPLSLLLLTFTVGLADALRRPAWQAVQQELVPRELVAQAVALNSASVNAARAVGPALGGLIVATAGPAWVFAANAVSFLAVLVAASSWRRKPQPTSGEAVRGALLAGLRFARSSPRLRRVLRSTLPFAFCASAVWSLLPVVAADRFGLQSGGYGVLLGAVGLGAVAGVAAIPRLRSSVGPNGLVIGGGALLAASLLVLALAPSAALASPALIVAGSAWIAAVSSLNACAQTILPAWVRARGLAVFLLTLQGGQAAGAALWGALADAQDVRLPLLLAAAGLVANALAGLRWPVRGGEDLDLTPAASWSEPQLAIEPAPGAGPVLVSVEYRVPHDAQSAFEQAMRAVERSRRRAGARRWGLFRDLADPERYLEVFLLPSWEEHLQLRRRLTVADLRFYERVRELTSAEPVERHLVAAGEPHSAVAQ</sequence>
<proteinExistence type="predicted"/>
<dbReference type="PROSITE" id="PS50850">
    <property type="entry name" value="MFS"/>
    <property type="match status" value="1"/>
</dbReference>
<keyword evidence="6 7" id="KW-0472">Membrane</keyword>
<feature type="domain" description="Major facilitator superfamily (MFS) profile" evidence="8">
    <location>
        <begin position="1"/>
        <end position="399"/>
    </location>
</feature>
<feature type="transmembrane region" description="Helical" evidence="7">
    <location>
        <begin position="173"/>
        <end position="193"/>
    </location>
</feature>
<keyword evidence="4 7" id="KW-0812">Transmembrane</keyword>